<evidence type="ECO:0000313" key="1">
    <source>
        <dbReference type="EMBL" id="MCI71259.1"/>
    </source>
</evidence>
<keyword evidence="2" id="KW-1185">Reference proteome</keyword>
<name>A0A392UCL2_9FABA</name>
<feature type="non-terminal residue" evidence="1">
    <location>
        <position position="36"/>
    </location>
</feature>
<reference evidence="1 2" key="1">
    <citation type="journal article" date="2018" name="Front. Plant Sci.">
        <title>Red Clover (Trifolium pratense) and Zigzag Clover (T. medium) - A Picture of Genomic Similarities and Differences.</title>
        <authorList>
            <person name="Dluhosova J."/>
            <person name="Istvanek J."/>
            <person name="Nedelnik J."/>
            <person name="Repkova J."/>
        </authorList>
    </citation>
    <scope>NUCLEOTIDE SEQUENCE [LARGE SCALE GENOMIC DNA]</scope>
    <source>
        <strain evidence="2">cv. 10/8</strain>
        <tissue evidence="1">Leaf</tissue>
    </source>
</reference>
<dbReference type="AlphaFoldDB" id="A0A392UCL2"/>
<comment type="caution">
    <text evidence="1">The sequence shown here is derived from an EMBL/GenBank/DDBJ whole genome shotgun (WGS) entry which is preliminary data.</text>
</comment>
<proteinExistence type="predicted"/>
<organism evidence="1 2">
    <name type="scientific">Trifolium medium</name>
    <dbReference type="NCBI Taxonomy" id="97028"/>
    <lineage>
        <taxon>Eukaryota</taxon>
        <taxon>Viridiplantae</taxon>
        <taxon>Streptophyta</taxon>
        <taxon>Embryophyta</taxon>
        <taxon>Tracheophyta</taxon>
        <taxon>Spermatophyta</taxon>
        <taxon>Magnoliopsida</taxon>
        <taxon>eudicotyledons</taxon>
        <taxon>Gunneridae</taxon>
        <taxon>Pentapetalae</taxon>
        <taxon>rosids</taxon>
        <taxon>fabids</taxon>
        <taxon>Fabales</taxon>
        <taxon>Fabaceae</taxon>
        <taxon>Papilionoideae</taxon>
        <taxon>50 kb inversion clade</taxon>
        <taxon>NPAAA clade</taxon>
        <taxon>Hologalegina</taxon>
        <taxon>IRL clade</taxon>
        <taxon>Trifolieae</taxon>
        <taxon>Trifolium</taxon>
    </lineage>
</organism>
<dbReference type="EMBL" id="LXQA010792981">
    <property type="protein sequence ID" value="MCI71259.1"/>
    <property type="molecule type" value="Genomic_DNA"/>
</dbReference>
<dbReference type="Proteomes" id="UP000265520">
    <property type="component" value="Unassembled WGS sequence"/>
</dbReference>
<protein>
    <submittedName>
        <fullName evidence="1">Uncharacterized protein</fullName>
    </submittedName>
</protein>
<sequence>MTSAGTVGICEDGGRVLSEAGNGNGDEEHFRWWGKK</sequence>
<evidence type="ECO:0000313" key="2">
    <source>
        <dbReference type="Proteomes" id="UP000265520"/>
    </source>
</evidence>
<accession>A0A392UCL2</accession>